<accession>A0ABS4JWZ2</accession>
<sequence>MADRYDLVIVGGGPAGLTAAIYGARARMKTLLIEKGRTGGQAASTEEVENYPGAGRTTGPALMQQFRAHAESLGATIVRADVAALELDRPIKTIRTRKGDEYEARAVILAPGAEPRMLGVKGEGRFRGKGVSYCATCDADFYTDLDVVVVGNGDAAVEEAIYLTKFASSVTLICIHPEGTMDANKAAQERLFATPKIKVIWQSVVEEIQGDEIVTGVLLRNLATGEQTVLPCDGVFIFVGTVPRTEFLKGTGVELDGRGYIIADPDTMATSIDGVYVAGDARRKWLRQIVTAAADGAIAACAAEKFLAEEEQVNRDLLEPEEPVLAVFWSPAVPLSIEVLRQAEQVVAGLGGQMRLARIDCYKSARTANRLGVSDVPAIMLFHKGIPLATLTEDFNHLAEWVEGHIPART</sequence>
<dbReference type="Gene3D" id="3.50.50.60">
    <property type="entry name" value="FAD/NAD(P)-binding domain"/>
    <property type="match status" value="2"/>
</dbReference>
<proteinExistence type="inferred from homology"/>
<dbReference type="InterPro" id="IPR036249">
    <property type="entry name" value="Thioredoxin-like_sf"/>
</dbReference>
<dbReference type="InterPro" id="IPR036188">
    <property type="entry name" value="FAD/NAD-bd_sf"/>
</dbReference>
<keyword evidence="4" id="KW-0274">FAD</keyword>
<dbReference type="EC" id="1.8.1.9" evidence="4"/>
<keyword evidence="2 4" id="KW-0285">Flavoprotein</keyword>
<dbReference type="InterPro" id="IPR023753">
    <property type="entry name" value="FAD/NAD-binding_dom"/>
</dbReference>
<evidence type="ECO:0000313" key="6">
    <source>
        <dbReference type="EMBL" id="MBP2019426.1"/>
    </source>
</evidence>
<evidence type="ECO:0000256" key="1">
    <source>
        <dbReference type="ARBA" id="ARBA00009333"/>
    </source>
</evidence>
<name>A0ABS4JWZ2_9FIRM</name>
<keyword evidence="3 4" id="KW-0560">Oxidoreductase</keyword>
<evidence type="ECO:0000256" key="4">
    <source>
        <dbReference type="RuleBase" id="RU003880"/>
    </source>
</evidence>
<evidence type="ECO:0000256" key="3">
    <source>
        <dbReference type="ARBA" id="ARBA00023002"/>
    </source>
</evidence>
<organism evidence="6 7">
    <name type="scientific">Symbiobacterium terraclitae</name>
    <dbReference type="NCBI Taxonomy" id="557451"/>
    <lineage>
        <taxon>Bacteria</taxon>
        <taxon>Bacillati</taxon>
        <taxon>Bacillota</taxon>
        <taxon>Clostridia</taxon>
        <taxon>Eubacteriales</taxon>
        <taxon>Symbiobacteriaceae</taxon>
        <taxon>Symbiobacterium</taxon>
    </lineage>
</organism>
<dbReference type="EMBL" id="JAGGLG010000028">
    <property type="protein sequence ID" value="MBP2019426.1"/>
    <property type="molecule type" value="Genomic_DNA"/>
</dbReference>
<dbReference type="RefSeq" id="WP_209467537.1">
    <property type="nucleotide sequence ID" value="NZ_JAGGLG010000028.1"/>
</dbReference>
<evidence type="ECO:0000256" key="2">
    <source>
        <dbReference type="ARBA" id="ARBA00022630"/>
    </source>
</evidence>
<comment type="cofactor">
    <cofactor evidence="4">
        <name>FAD</name>
        <dbReference type="ChEBI" id="CHEBI:57692"/>
    </cofactor>
</comment>
<keyword evidence="4" id="KW-0676">Redox-active center</keyword>
<comment type="caution">
    <text evidence="6">The sequence shown here is derived from an EMBL/GenBank/DDBJ whole genome shotgun (WGS) entry which is preliminary data.</text>
</comment>
<dbReference type="PRINTS" id="PR00368">
    <property type="entry name" value="FADPNR"/>
</dbReference>
<protein>
    <recommendedName>
        <fullName evidence="4">Thioredoxin reductase</fullName>
        <ecNumber evidence="4">1.8.1.9</ecNumber>
    </recommendedName>
</protein>
<keyword evidence="7" id="KW-1185">Reference proteome</keyword>
<gene>
    <name evidence="6" type="ORF">J2Z79_002865</name>
</gene>
<comment type="catalytic activity">
    <reaction evidence="4">
        <text>[thioredoxin]-dithiol + NADP(+) = [thioredoxin]-disulfide + NADPH + H(+)</text>
        <dbReference type="Rhea" id="RHEA:20345"/>
        <dbReference type="Rhea" id="RHEA-COMP:10698"/>
        <dbReference type="Rhea" id="RHEA-COMP:10700"/>
        <dbReference type="ChEBI" id="CHEBI:15378"/>
        <dbReference type="ChEBI" id="CHEBI:29950"/>
        <dbReference type="ChEBI" id="CHEBI:50058"/>
        <dbReference type="ChEBI" id="CHEBI:57783"/>
        <dbReference type="ChEBI" id="CHEBI:58349"/>
        <dbReference type="EC" id="1.8.1.9"/>
    </reaction>
</comment>
<dbReference type="PRINTS" id="PR00469">
    <property type="entry name" value="PNDRDTASEII"/>
</dbReference>
<dbReference type="InterPro" id="IPR050097">
    <property type="entry name" value="Ferredoxin-NADP_redctase_2"/>
</dbReference>
<feature type="domain" description="FAD/NAD(P)-binding" evidence="5">
    <location>
        <begin position="5"/>
        <end position="296"/>
    </location>
</feature>
<dbReference type="SUPFAM" id="SSF52833">
    <property type="entry name" value="Thioredoxin-like"/>
    <property type="match status" value="1"/>
</dbReference>
<dbReference type="SUPFAM" id="SSF51905">
    <property type="entry name" value="FAD/NAD(P)-binding domain"/>
    <property type="match status" value="1"/>
</dbReference>
<dbReference type="Pfam" id="PF07992">
    <property type="entry name" value="Pyr_redox_2"/>
    <property type="match status" value="1"/>
</dbReference>
<dbReference type="NCBIfam" id="TIGR01292">
    <property type="entry name" value="TRX_reduct"/>
    <property type="match status" value="1"/>
</dbReference>
<dbReference type="PANTHER" id="PTHR48105">
    <property type="entry name" value="THIOREDOXIN REDUCTASE 1-RELATED-RELATED"/>
    <property type="match status" value="1"/>
</dbReference>
<dbReference type="InterPro" id="IPR005982">
    <property type="entry name" value="Thioredox_Rdtase"/>
</dbReference>
<dbReference type="Gene3D" id="3.40.30.10">
    <property type="entry name" value="Glutaredoxin"/>
    <property type="match status" value="1"/>
</dbReference>
<evidence type="ECO:0000259" key="5">
    <source>
        <dbReference type="Pfam" id="PF07992"/>
    </source>
</evidence>
<comment type="subunit">
    <text evidence="4">Homodimer.</text>
</comment>
<comment type="similarity">
    <text evidence="1 4">Belongs to the class-II pyridine nucleotide-disulfide oxidoreductase family.</text>
</comment>
<reference evidence="6 7" key="1">
    <citation type="submission" date="2021-03" db="EMBL/GenBank/DDBJ databases">
        <title>Genomic Encyclopedia of Type Strains, Phase IV (KMG-IV): sequencing the most valuable type-strain genomes for metagenomic binning, comparative biology and taxonomic classification.</title>
        <authorList>
            <person name="Goeker M."/>
        </authorList>
    </citation>
    <scope>NUCLEOTIDE SEQUENCE [LARGE SCALE GENOMIC DNA]</scope>
    <source>
        <strain evidence="6 7">DSM 27138</strain>
    </source>
</reference>
<dbReference type="GO" id="GO:0004791">
    <property type="term" value="F:thioredoxin-disulfide reductase (NADPH) activity"/>
    <property type="evidence" value="ECO:0007669"/>
    <property type="project" value="UniProtKB-EC"/>
</dbReference>
<dbReference type="Proteomes" id="UP001519289">
    <property type="component" value="Unassembled WGS sequence"/>
</dbReference>
<evidence type="ECO:0000313" key="7">
    <source>
        <dbReference type="Proteomes" id="UP001519289"/>
    </source>
</evidence>